<evidence type="ECO:0000313" key="1">
    <source>
        <dbReference type="EMBL" id="CAI9968504.1"/>
    </source>
</evidence>
<dbReference type="AlphaFoldDB" id="A0AA86QYM7"/>
<dbReference type="EMBL" id="CAXDID020000345">
    <property type="protein sequence ID" value="CAL6080328.1"/>
    <property type="molecule type" value="Genomic_DNA"/>
</dbReference>
<evidence type="ECO:0000313" key="3">
    <source>
        <dbReference type="Proteomes" id="UP001642409"/>
    </source>
</evidence>
<gene>
    <name evidence="1" type="ORF">HINF_LOCUS56149</name>
    <name evidence="2" type="ORF">HINF_LOCUS59816</name>
</gene>
<dbReference type="Proteomes" id="UP001642409">
    <property type="component" value="Unassembled WGS sequence"/>
</dbReference>
<protein>
    <submittedName>
        <fullName evidence="2">Hypothetical_protein</fullName>
    </submittedName>
</protein>
<reference evidence="1" key="1">
    <citation type="submission" date="2023-06" db="EMBL/GenBank/DDBJ databases">
        <authorList>
            <person name="Kurt Z."/>
        </authorList>
    </citation>
    <scope>NUCLEOTIDE SEQUENCE</scope>
</reference>
<accession>A0AA86QYM7</accession>
<sequence>MLDNMFQQDNYEVTELWMIYGQPAFVQTFDISSITNTIIASNFTNGSVFGTLTNIQNAFIDVQNGVYSSVVNPLFDAQNQFYNIKVQVGIQIVGNGQILSKNNAIVINQLIIMSKVGTAITINSLLQLNIIQTQSVNTNVKDMKINLAVEASTGNLSLIGYVTGQLNIINYEVSGIYITQGSMSLGVNTASLSKIIIKYVSFAPQSYIYGNQSSYFFSSVNNCNIEFSRSKILWSPSQL</sequence>
<dbReference type="EMBL" id="CATOUU010001038">
    <property type="protein sequence ID" value="CAI9968504.1"/>
    <property type="molecule type" value="Genomic_DNA"/>
</dbReference>
<keyword evidence="3" id="KW-1185">Reference proteome</keyword>
<proteinExistence type="predicted"/>
<organism evidence="1">
    <name type="scientific">Hexamita inflata</name>
    <dbReference type="NCBI Taxonomy" id="28002"/>
    <lineage>
        <taxon>Eukaryota</taxon>
        <taxon>Metamonada</taxon>
        <taxon>Diplomonadida</taxon>
        <taxon>Hexamitidae</taxon>
        <taxon>Hexamitinae</taxon>
        <taxon>Hexamita</taxon>
    </lineage>
</organism>
<evidence type="ECO:0000313" key="2">
    <source>
        <dbReference type="EMBL" id="CAL6080328.1"/>
    </source>
</evidence>
<reference evidence="2 3" key="2">
    <citation type="submission" date="2024-07" db="EMBL/GenBank/DDBJ databases">
        <authorList>
            <person name="Akdeniz Z."/>
        </authorList>
    </citation>
    <scope>NUCLEOTIDE SEQUENCE [LARGE SCALE GENOMIC DNA]</scope>
</reference>
<name>A0AA86QYM7_9EUKA</name>
<comment type="caution">
    <text evidence="1">The sequence shown here is derived from an EMBL/GenBank/DDBJ whole genome shotgun (WGS) entry which is preliminary data.</text>
</comment>